<evidence type="ECO:0000313" key="2">
    <source>
        <dbReference type="EMBL" id="PIE34932.1"/>
    </source>
</evidence>
<feature type="transmembrane region" description="Helical" evidence="1">
    <location>
        <begin position="113"/>
        <end position="130"/>
    </location>
</feature>
<feature type="transmembrane region" description="Helical" evidence="1">
    <location>
        <begin position="87"/>
        <end position="106"/>
    </location>
</feature>
<feature type="transmembrane region" description="Helical" evidence="1">
    <location>
        <begin position="21"/>
        <end position="41"/>
    </location>
</feature>
<feature type="transmembrane region" description="Helical" evidence="1">
    <location>
        <begin position="136"/>
        <end position="156"/>
    </location>
</feature>
<protein>
    <recommendedName>
        <fullName evidence="4">Glycosyltransferase RgtA/B/C/D-like domain-containing protein</fullName>
    </recommendedName>
</protein>
<keyword evidence="1" id="KW-1133">Transmembrane helix</keyword>
<keyword evidence="1" id="KW-0472">Membrane</keyword>
<feature type="transmembrane region" description="Helical" evidence="1">
    <location>
        <begin position="328"/>
        <end position="345"/>
    </location>
</feature>
<accession>A0A2G6KIU4</accession>
<evidence type="ECO:0000313" key="3">
    <source>
        <dbReference type="Proteomes" id="UP000230821"/>
    </source>
</evidence>
<feature type="transmembrane region" description="Helical" evidence="1">
    <location>
        <begin position="382"/>
        <end position="405"/>
    </location>
</feature>
<dbReference type="AlphaFoldDB" id="A0A2G6KIU4"/>
<feature type="transmembrane region" description="Helical" evidence="1">
    <location>
        <begin position="193"/>
        <end position="220"/>
    </location>
</feature>
<feature type="transmembrane region" description="Helical" evidence="1">
    <location>
        <begin position="304"/>
        <end position="321"/>
    </location>
</feature>
<sequence length="510" mass="59439">MSTSRLEKRKPQQQTRVMKTLKIVLFLIFLFITGFMNYLTLTEGHNWGGDFSSYIMQAKSLVHGTTKDFVKSSKFTVENSTHPISPIAYPWGFPMLLAPVYALYGLNLIPLKIPGLLCFELFLIVGFYLFRTRVSFTGVLLILSFCAFNPAIVTYHDNIVSDIPFLFLSTFSIFLIDKIIMSDTRFISKAADPILVGLSIFMASFVRTNGIILFPLVFICQTIQLLTKRRRPSLHRNFWDFYAFALPHISFALLYFLAWLSFPKDEISRITLLYECATSTLAENTWQILRLPAVFFSQLPIERSILYGISCIFCILGVRQTIKRDYHFLLYIVFTMTLYSLWGGWDIRYLFPILPFYSYFLYKGLLSVRLGSSRFRKNFGYWLAYCSYGFVLTFFLIFSSTYAYANIYHEKKLAGSFEPVSIEMYRLIKKYTTPDDVIIFFKPRVLRMLTDRKALLISEPASLHKGDYLVLHKSFADYDQVDPAKPESYRNNIYESPMYENAKFIIYKIR</sequence>
<keyword evidence="1" id="KW-0812">Transmembrane</keyword>
<feature type="transmembrane region" description="Helical" evidence="1">
    <location>
        <begin position="241"/>
        <end position="262"/>
    </location>
</feature>
<dbReference type="EMBL" id="PDSK01000071">
    <property type="protein sequence ID" value="PIE34932.1"/>
    <property type="molecule type" value="Genomic_DNA"/>
</dbReference>
<evidence type="ECO:0000256" key="1">
    <source>
        <dbReference type="SAM" id="Phobius"/>
    </source>
</evidence>
<proteinExistence type="predicted"/>
<feature type="transmembrane region" description="Helical" evidence="1">
    <location>
        <begin position="351"/>
        <end position="370"/>
    </location>
</feature>
<gene>
    <name evidence="2" type="ORF">CSA56_06340</name>
</gene>
<name>A0A2G6KIU4_9BACT</name>
<evidence type="ECO:0008006" key="4">
    <source>
        <dbReference type="Google" id="ProtNLM"/>
    </source>
</evidence>
<reference evidence="2 3" key="1">
    <citation type="submission" date="2017-10" db="EMBL/GenBank/DDBJ databases">
        <title>Novel microbial diversity and functional potential in the marine mammal oral microbiome.</title>
        <authorList>
            <person name="Dudek N.K."/>
            <person name="Sun C.L."/>
            <person name="Burstein D."/>
            <person name="Kantor R.S."/>
            <person name="Aliaga Goltsman D.S."/>
            <person name="Bik E.M."/>
            <person name="Thomas B.C."/>
            <person name="Banfield J.F."/>
            <person name="Relman D.A."/>
        </authorList>
    </citation>
    <scope>NUCLEOTIDE SEQUENCE [LARGE SCALE GENOMIC DNA]</scope>
    <source>
        <strain evidence="2">DOLJORAL78_47_16</strain>
    </source>
</reference>
<comment type="caution">
    <text evidence="2">The sequence shown here is derived from an EMBL/GenBank/DDBJ whole genome shotgun (WGS) entry which is preliminary data.</text>
</comment>
<feature type="transmembrane region" description="Helical" evidence="1">
    <location>
        <begin position="163"/>
        <end position="181"/>
    </location>
</feature>
<organism evidence="2 3">
    <name type="scientific">candidate division KSB3 bacterium</name>
    <dbReference type="NCBI Taxonomy" id="2044937"/>
    <lineage>
        <taxon>Bacteria</taxon>
        <taxon>candidate division KSB3</taxon>
    </lineage>
</organism>
<dbReference type="Proteomes" id="UP000230821">
    <property type="component" value="Unassembled WGS sequence"/>
</dbReference>